<evidence type="ECO:0000256" key="1">
    <source>
        <dbReference type="SAM" id="MobiDB-lite"/>
    </source>
</evidence>
<dbReference type="RefSeq" id="WP_208339208.1">
    <property type="nucleotide sequence ID" value="NZ_CAWQFN010000498.1"/>
</dbReference>
<dbReference type="PANTHER" id="PTHR35586">
    <property type="entry name" value="SLL1691 PROTEIN"/>
    <property type="match status" value="1"/>
</dbReference>
<evidence type="ECO:0000313" key="4">
    <source>
        <dbReference type="Proteomes" id="UP000667802"/>
    </source>
</evidence>
<name>A0AAP5MB30_9CYAN</name>
<reference evidence="4" key="1">
    <citation type="journal article" date="2021" name="Science">
        <title>Hunting the eagle killer: A cyanobacterial neurotoxin causes vacuolar myelinopathy.</title>
        <authorList>
            <person name="Breinlinger S."/>
            <person name="Phillips T.J."/>
            <person name="Haram B.N."/>
            <person name="Mares J."/>
            <person name="Martinez Yerena J.A."/>
            <person name="Hrouzek P."/>
            <person name="Sobotka R."/>
            <person name="Henderson W.M."/>
            <person name="Schmieder P."/>
            <person name="Williams S.M."/>
            <person name="Lauderdale J.D."/>
            <person name="Wilde H.D."/>
            <person name="Gerrin W."/>
            <person name="Kust A."/>
            <person name="Washington J.W."/>
            <person name="Wagner C."/>
            <person name="Geier B."/>
            <person name="Liebeke M."/>
            <person name="Enke H."/>
            <person name="Niedermeyer T.H.J."/>
            <person name="Wilde S.B."/>
        </authorList>
    </citation>
    <scope>NUCLEOTIDE SEQUENCE [LARGE SCALE GENOMIC DNA]</scope>
    <source>
        <strain evidence="4">Thurmond2011</strain>
    </source>
</reference>
<protein>
    <submittedName>
        <fullName evidence="3">DUF4351 domain-containing protein</fullName>
    </submittedName>
</protein>
<evidence type="ECO:0000313" key="3">
    <source>
        <dbReference type="EMBL" id="MDR9897482.1"/>
    </source>
</evidence>
<dbReference type="Pfam" id="PF14261">
    <property type="entry name" value="DUF4351"/>
    <property type="match status" value="1"/>
</dbReference>
<dbReference type="AlphaFoldDB" id="A0AAP5MB30"/>
<dbReference type="InterPro" id="IPR025587">
    <property type="entry name" value="DUF4351"/>
</dbReference>
<gene>
    <name evidence="3" type="ORF">G7B40_023360</name>
</gene>
<organism evidence="3 4">
    <name type="scientific">Aetokthonos hydrillicola Thurmond2011</name>
    <dbReference type="NCBI Taxonomy" id="2712845"/>
    <lineage>
        <taxon>Bacteria</taxon>
        <taxon>Bacillati</taxon>
        <taxon>Cyanobacteriota</taxon>
        <taxon>Cyanophyceae</taxon>
        <taxon>Nostocales</taxon>
        <taxon>Hapalosiphonaceae</taxon>
        <taxon>Aetokthonos</taxon>
    </lineage>
</organism>
<dbReference type="PANTHER" id="PTHR35586:SF2">
    <property type="entry name" value="SLL1542 PROTEIN"/>
    <property type="match status" value="1"/>
</dbReference>
<proteinExistence type="predicted"/>
<accession>A0AAP5MB30</accession>
<keyword evidence="4" id="KW-1185">Reference proteome</keyword>
<feature type="region of interest" description="Disordered" evidence="1">
    <location>
        <begin position="237"/>
        <end position="279"/>
    </location>
</feature>
<comment type="caution">
    <text evidence="3">The sequence shown here is derived from an EMBL/GenBank/DDBJ whole genome shotgun (WGS) entry which is preliminary data.</text>
</comment>
<sequence>MTRFIHDKFAKDYLEELLKDYGEVKPSEKVSGEIKEIDVVFTPFQQQTLNLQVLGLLGRFAEYPALMEPFRNAASSDEICDCLIKLLEVRAQLRREAKANNTKLEEWKIPKLWVLTPTASVARLSAFNVKQEQGWLSGVYFLGDALRTAIVVIHQLPKTPETLWLRVLGRGSVQSQAIAELSELQLNHPYRQAALELVYNLRENLRINQHLTKDDQELVMRLEPLYQKDREQAKFEGLEQGREEGRQQGREEGRQQGREEGRQQGREEGRQQGREEGRQREQSLVLRLLNRRIGEINSSLVERVGGLSIEQLEELGEALLDFSAVADLEAWLHQQSR</sequence>
<evidence type="ECO:0000259" key="2">
    <source>
        <dbReference type="Pfam" id="PF14261"/>
    </source>
</evidence>
<dbReference type="Proteomes" id="UP000667802">
    <property type="component" value="Unassembled WGS sequence"/>
</dbReference>
<dbReference type="EMBL" id="JAALHA020000012">
    <property type="protein sequence ID" value="MDR9897482.1"/>
    <property type="molecule type" value="Genomic_DNA"/>
</dbReference>
<feature type="domain" description="DUF4351" evidence="2">
    <location>
        <begin position="272"/>
        <end position="332"/>
    </location>
</feature>